<dbReference type="AlphaFoldDB" id="A0AAF0CGR1"/>
<dbReference type="EMBL" id="CP119075">
    <property type="protein sequence ID" value="WED63707.1"/>
    <property type="molecule type" value="Genomic_DNA"/>
</dbReference>
<evidence type="ECO:0008006" key="3">
    <source>
        <dbReference type="Google" id="ProtNLM"/>
    </source>
</evidence>
<dbReference type="SUPFAM" id="SSF51658">
    <property type="entry name" value="Xylose isomerase-like"/>
    <property type="match status" value="1"/>
</dbReference>
<evidence type="ECO:0000313" key="2">
    <source>
        <dbReference type="Proteomes" id="UP001218638"/>
    </source>
</evidence>
<dbReference type="KEGG" id="slom:PXH66_15330"/>
<evidence type="ECO:0000313" key="1">
    <source>
        <dbReference type="EMBL" id="WED63707.1"/>
    </source>
</evidence>
<dbReference type="Proteomes" id="UP001218638">
    <property type="component" value="Chromosome"/>
</dbReference>
<keyword evidence="2" id="KW-1185">Reference proteome</keyword>
<name>A0AAF0CGR1_9BACT</name>
<proteinExistence type="predicted"/>
<dbReference type="InterPro" id="IPR036237">
    <property type="entry name" value="Xyl_isomerase-like_sf"/>
</dbReference>
<reference evidence="1" key="1">
    <citation type="submission" date="2023-03" db="EMBL/GenBank/DDBJ databases">
        <title>Lomoglobus Profundus gen. nov., sp. nov., a novel member of the phylum Verrucomicrobia, isolated from deep-marine sediment of South China Sea.</title>
        <authorList>
            <person name="Ahmad T."/>
            <person name="Ishaq S.E."/>
            <person name="Wang F."/>
        </authorList>
    </citation>
    <scope>NUCLEOTIDE SEQUENCE</scope>
    <source>
        <strain evidence="1">LMO-M01</strain>
    </source>
</reference>
<dbReference type="RefSeq" id="WP_330929914.1">
    <property type="nucleotide sequence ID" value="NZ_CP119075.1"/>
</dbReference>
<protein>
    <recommendedName>
        <fullName evidence="3">Xylose isomerase</fullName>
    </recommendedName>
</protein>
<dbReference type="Gene3D" id="3.20.20.150">
    <property type="entry name" value="Divalent-metal-dependent TIM barrel enzymes"/>
    <property type="match status" value="1"/>
</dbReference>
<gene>
    <name evidence="1" type="ORF">PXH66_15330</name>
</gene>
<accession>A0AAF0CGR1</accession>
<organism evidence="1 2">
    <name type="scientific">Synoicihabitans lomoniglobus</name>
    <dbReference type="NCBI Taxonomy" id="2909285"/>
    <lineage>
        <taxon>Bacteria</taxon>
        <taxon>Pseudomonadati</taxon>
        <taxon>Verrucomicrobiota</taxon>
        <taxon>Opitutia</taxon>
        <taxon>Opitutales</taxon>
        <taxon>Opitutaceae</taxon>
        <taxon>Synoicihabitans</taxon>
    </lineage>
</organism>
<sequence length="282" mass="31739">MIPAGTAATPSARSMLLFGSLWSLRHYPTTSREWSWRRKLAAMRAEGFDGVFAPAHPALHDRGPLRYWAATSLGVAAEVAPAFAAAKELGALTVNVQLGDYDSPLAEMVKLASRVRAVARDFDLPFTIETHRDTCTETPEATFALIQGYRRKTGEALPLCLDHSHFAVIRHLKPDTFWERLREPAELLADCTRFHLRPFNGHHCQIPVLSATGRRTPEYRDWQNYAAALFHHLRTEPSADPVFVVPELGHDNPAYGLSCFGDTWHDVQTLTRDLRRLWRSSS</sequence>